<keyword evidence="2" id="KW-1185">Reference proteome</keyword>
<feature type="non-terminal residue" evidence="1">
    <location>
        <position position="1"/>
    </location>
</feature>
<reference evidence="1 2" key="1">
    <citation type="journal article" date="2016" name="Nat. Commun.">
        <title>Ectomycorrhizal ecology is imprinted in the genome of the dominant symbiotic fungus Cenococcum geophilum.</title>
        <authorList>
            <consortium name="DOE Joint Genome Institute"/>
            <person name="Peter M."/>
            <person name="Kohler A."/>
            <person name="Ohm R.A."/>
            <person name="Kuo A."/>
            <person name="Krutzmann J."/>
            <person name="Morin E."/>
            <person name="Arend M."/>
            <person name="Barry K.W."/>
            <person name="Binder M."/>
            <person name="Choi C."/>
            <person name="Clum A."/>
            <person name="Copeland A."/>
            <person name="Grisel N."/>
            <person name="Haridas S."/>
            <person name="Kipfer T."/>
            <person name="LaButti K."/>
            <person name="Lindquist E."/>
            <person name="Lipzen A."/>
            <person name="Maire R."/>
            <person name="Meier B."/>
            <person name="Mihaltcheva S."/>
            <person name="Molinier V."/>
            <person name="Murat C."/>
            <person name="Poggeler S."/>
            <person name="Quandt C.A."/>
            <person name="Sperisen C."/>
            <person name="Tritt A."/>
            <person name="Tisserant E."/>
            <person name="Crous P.W."/>
            <person name="Henrissat B."/>
            <person name="Nehls U."/>
            <person name="Egli S."/>
            <person name="Spatafora J.W."/>
            <person name="Grigoriev I.V."/>
            <person name="Martin F.M."/>
        </authorList>
    </citation>
    <scope>NUCLEOTIDE SEQUENCE [LARGE SCALE GENOMIC DNA]</scope>
    <source>
        <strain evidence="1 2">CBS 459.81</strain>
    </source>
</reference>
<proteinExistence type="predicted"/>
<protein>
    <recommendedName>
        <fullName evidence="3">HTH psq-type domain-containing protein</fullName>
    </recommendedName>
</protein>
<evidence type="ECO:0008006" key="3">
    <source>
        <dbReference type="Google" id="ProtNLM"/>
    </source>
</evidence>
<dbReference type="EMBL" id="KV744945">
    <property type="protein sequence ID" value="OCK80804.1"/>
    <property type="molecule type" value="Genomic_DNA"/>
</dbReference>
<name>A0A8E2JFN1_9PEZI</name>
<evidence type="ECO:0000313" key="1">
    <source>
        <dbReference type="EMBL" id="OCK80804.1"/>
    </source>
</evidence>
<dbReference type="AlphaFoldDB" id="A0A8E2JFN1"/>
<organism evidence="1 2">
    <name type="scientific">Lepidopterella palustris CBS 459.81</name>
    <dbReference type="NCBI Taxonomy" id="1314670"/>
    <lineage>
        <taxon>Eukaryota</taxon>
        <taxon>Fungi</taxon>
        <taxon>Dikarya</taxon>
        <taxon>Ascomycota</taxon>
        <taxon>Pezizomycotina</taxon>
        <taxon>Dothideomycetes</taxon>
        <taxon>Pleosporomycetidae</taxon>
        <taxon>Mytilinidiales</taxon>
        <taxon>Argynnaceae</taxon>
        <taxon>Lepidopterella</taxon>
    </lineage>
</organism>
<sequence length="81" mass="8880">TGFHHLAHGPTSRTIFQQAPNFQNYINSTNIALMNSALADLNSLKLGETANITATAEKYGVNRTTLSKRWRGVQGSREAGY</sequence>
<evidence type="ECO:0000313" key="2">
    <source>
        <dbReference type="Proteomes" id="UP000250266"/>
    </source>
</evidence>
<dbReference type="OrthoDB" id="3942738at2759"/>
<accession>A0A8E2JFN1</accession>
<dbReference type="Proteomes" id="UP000250266">
    <property type="component" value="Unassembled WGS sequence"/>
</dbReference>
<gene>
    <name evidence="1" type="ORF">K432DRAFT_451929</name>
</gene>